<sequence>MPPEMPALFRFAFASLFPAALLLLACAFGGIWPALGALSITVFVFILDRRAGRIWATPKQASGHRLSLCLAAMHFTLLAASVWAISQNADLSVTDKILIFTGTGLWLGQISNSNAHEMIHRSNRTARRVGVAIYSSLLFGHHASAHPKVHHIHVATDQDPNSARYGEGFYRFFLRAWAGGFRAGLHAENAQRKRAQNPAPVWQHPYVSYISGAVATLLAAAFLGGIPAIAVLCALAGYAQLQLLLSDYVQHYGLRRQYDENGRAVPVGPQHSWNAPHWYSSAMMLNAPRHSDHHMHPARSFPALELKAGEMPMLPHSLPVMAAIALYPRLWRRVMDKRVNKWMVN</sequence>
<dbReference type="PANTHER" id="PTHR38674">
    <property type="entry name" value="ALKANE 1-MONOOXYGENASE 1"/>
    <property type="match status" value="1"/>
</dbReference>
<evidence type="ECO:0000259" key="13">
    <source>
        <dbReference type="Pfam" id="PF00487"/>
    </source>
</evidence>
<name>A0A7W6GY45_9RHOB</name>
<evidence type="ECO:0000256" key="3">
    <source>
        <dbReference type="ARBA" id="ARBA00022475"/>
    </source>
</evidence>
<protein>
    <submittedName>
        <fullName evidence="14">Alkane 1-monooxygenase</fullName>
        <ecNumber evidence="14">1.14.15.3</ecNumber>
    </submittedName>
</protein>
<organism evidence="14 15">
    <name type="scientific">Sulfitobacter undariae</name>
    <dbReference type="NCBI Taxonomy" id="1563671"/>
    <lineage>
        <taxon>Bacteria</taxon>
        <taxon>Pseudomonadati</taxon>
        <taxon>Pseudomonadota</taxon>
        <taxon>Alphaproteobacteria</taxon>
        <taxon>Rhodobacterales</taxon>
        <taxon>Roseobacteraceae</taxon>
        <taxon>Sulfitobacter</taxon>
    </lineage>
</organism>
<dbReference type="EC" id="1.14.15.3" evidence="14"/>
<comment type="caution">
    <text evidence="14">The sequence shown here is derived from an EMBL/GenBank/DDBJ whole genome shotgun (WGS) entry which is preliminary data.</text>
</comment>
<keyword evidence="10 14" id="KW-0503">Monooxygenase</keyword>
<keyword evidence="5 12" id="KW-0812">Transmembrane</keyword>
<dbReference type="Pfam" id="PF00487">
    <property type="entry name" value="FA_desaturase"/>
    <property type="match status" value="1"/>
</dbReference>
<evidence type="ECO:0000256" key="2">
    <source>
        <dbReference type="ARBA" id="ARBA00010823"/>
    </source>
</evidence>
<keyword evidence="15" id="KW-1185">Reference proteome</keyword>
<dbReference type="GO" id="GO:0006629">
    <property type="term" value="P:lipid metabolic process"/>
    <property type="evidence" value="ECO:0007669"/>
    <property type="project" value="InterPro"/>
</dbReference>
<reference evidence="14 15" key="1">
    <citation type="submission" date="2020-08" db="EMBL/GenBank/DDBJ databases">
        <title>Genomic Encyclopedia of Type Strains, Phase IV (KMG-IV): sequencing the most valuable type-strain genomes for metagenomic binning, comparative biology and taxonomic classification.</title>
        <authorList>
            <person name="Goeker M."/>
        </authorList>
    </citation>
    <scope>NUCLEOTIDE SEQUENCE [LARGE SCALE GENOMIC DNA]</scope>
    <source>
        <strain evidence="14 15">DSM 102234</strain>
    </source>
</reference>
<evidence type="ECO:0000256" key="7">
    <source>
        <dbReference type="ARBA" id="ARBA00022989"/>
    </source>
</evidence>
<feature type="transmembrane region" description="Helical" evidence="12">
    <location>
        <begin position="206"/>
        <end position="239"/>
    </location>
</feature>
<comment type="subcellular location">
    <subcellularLocation>
        <location evidence="1">Cell inner membrane</location>
        <topology evidence="1">Multi-pass membrane protein</topology>
    </subcellularLocation>
</comment>
<dbReference type="InterPro" id="IPR005804">
    <property type="entry name" value="FA_desaturase_dom"/>
</dbReference>
<proteinExistence type="inferred from homology"/>
<evidence type="ECO:0000256" key="10">
    <source>
        <dbReference type="ARBA" id="ARBA00023033"/>
    </source>
</evidence>
<dbReference type="AlphaFoldDB" id="A0A7W6GY45"/>
<keyword evidence="3" id="KW-1003">Cell membrane</keyword>
<evidence type="ECO:0000256" key="8">
    <source>
        <dbReference type="ARBA" id="ARBA00023002"/>
    </source>
</evidence>
<dbReference type="GO" id="GO:0004497">
    <property type="term" value="F:monooxygenase activity"/>
    <property type="evidence" value="ECO:0007669"/>
    <property type="project" value="UniProtKB-KW"/>
</dbReference>
<keyword evidence="4" id="KW-0997">Cell inner membrane</keyword>
<evidence type="ECO:0000313" key="14">
    <source>
        <dbReference type="EMBL" id="MBB3992521.1"/>
    </source>
</evidence>
<dbReference type="EMBL" id="JACIEI010000001">
    <property type="protein sequence ID" value="MBB3992521.1"/>
    <property type="molecule type" value="Genomic_DNA"/>
</dbReference>
<comment type="similarity">
    <text evidence="2">Belongs to the fatty acid desaturase type 1 family. AlkB subfamily.</text>
</comment>
<keyword evidence="11 12" id="KW-0472">Membrane</keyword>
<evidence type="ECO:0000256" key="12">
    <source>
        <dbReference type="SAM" id="Phobius"/>
    </source>
</evidence>
<evidence type="ECO:0000256" key="11">
    <source>
        <dbReference type="ARBA" id="ARBA00023136"/>
    </source>
</evidence>
<dbReference type="CDD" id="cd03512">
    <property type="entry name" value="Alkane-hydroxylase"/>
    <property type="match status" value="1"/>
</dbReference>
<dbReference type="Proteomes" id="UP000530268">
    <property type="component" value="Unassembled WGS sequence"/>
</dbReference>
<feature type="domain" description="Fatty acid desaturase" evidence="13">
    <location>
        <begin position="99"/>
        <end position="308"/>
    </location>
</feature>
<feature type="transmembrane region" description="Helical" evidence="12">
    <location>
        <begin position="20"/>
        <end position="47"/>
    </location>
</feature>
<keyword evidence="8 14" id="KW-0560">Oxidoreductase</keyword>
<feature type="transmembrane region" description="Helical" evidence="12">
    <location>
        <begin position="68"/>
        <end position="86"/>
    </location>
</feature>
<keyword evidence="7 12" id="KW-1133">Transmembrane helix</keyword>
<dbReference type="GO" id="GO:0005886">
    <property type="term" value="C:plasma membrane"/>
    <property type="evidence" value="ECO:0007669"/>
    <property type="project" value="UniProtKB-SubCell"/>
</dbReference>
<dbReference type="GO" id="GO:0046872">
    <property type="term" value="F:metal ion binding"/>
    <property type="evidence" value="ECO:0007669"/>
    <property type="project" value="UniProtKB-KW"/>
</dbReference>
<accession>A0A7W6GY45</accession>
<evidence type="ECO:0000256" key="4">
    <source>
        <dbReference type="ARBA" id="ARBA00022519"/>
    </source>
</evidence>
<dbReference type="PANTHER" id="PTHR38674:SF1">
    <property type="entry name" value="ALKANE 1-MONOOXYGENASE 1"/>
    <property type="match status" value="1"/>
</dbReference>
<evidence type="ECO:0000256" key="9">
    <source>
        <dbReference type="ARBA" id="ARBA00023004"/>
    </source>
</evidence>
<keyword evidence="9" id="KW-0408">Iron</keyword>
<keyword evidence="6" id="KW-0479">Metal-binding</keyword>
<evidence type="ECO:0000256" key="1">
    <source>
        <dbReference type="ARBA" id="ARBA00004429"/>
    </source>
</evidence>
<gene>
    <name evidence="14" type="ORF">GGR95_000140</name>
</gene>
<dbReference type="InterPro" id="IPR033885">
    <property type="entry name" value="AlkB/XylM"/>
</dbReference>
<evidence type="ECO:0000313" key="15">
    <source>
        <dbReference type="Proteomes" id="UP000530268"/>
    </source>
</evidence>
<evidence type="ECO:0000256" key="6">
    <source>
        <dbReference type="ARBA" id="ARBA00022723"/>
    </source>
</evidence>
<evidence type="ECO:0000256" key="5">
    <source>
        <dbReference type="ARBA" id="ARBA00022692"/>
    </source>
</evidence>